<reference evidence="9" key="1">
    <citation type="submission" date="2020-08" db="EMBL/GenBank/DDBJ databases">
        <title>Genome public.</title>
        <authorList>
            <person name="Liu C."/>
            <person name="Sun Q."/>
        </authorList>
    </citation>
    <scope>NUCLEOTIDE SEQUENCE</scope>
    <source>
        <strain evidence="9">NSJ-54</strain>
    </source>
</reference>
<comment type="similarity">
    <text evidence="2">Belongs to the auxin efflux carrier (TC 2.A.69) family.</text>
</comment>
<feature type="transmembrane region" description="Helical" evidence="8">
    <location>
        <begin position="34"/>
        <end position="53"/>
    </location>
</feature>
<evidence type="ECO:0000256" key="6">
    <source>
        <dbReference type="ARBA" id="ARBA00022989"/>
    </source>
</evidence>
<comment type="subcellular location">
    <subcellularLocation>
        <location evidence="1">Cell membrane</location>
        <topology evidence="1">Multi-pass membrane protein</topology>
    </subcellularLocation>
</comment>
<dbReference type="Gene3D" id="1.20.1530.20">
    <property type="match status" value="1"/>
</dbReference>
<dbReference type="EMBL" id="JACRTC010000006">
    <property type="protein sequence ID" value="MBC8570994.1"/>
    <property type="molecule type" value="Genomic_DNA"/>
</dbReference>
<evidence type="ECO:0000256" key="2">
    <source>
        <dbReference type="ARBA" id="ARBA00010145"/>
    </source>
</evidence>
<dbReference type="Proteomes" id="UP000660861">
    <property type="component" value="Unassembled WGS sequence"/>
</dbReference>
<dbReference type="RefSeq" id="WP_262398086.1">
    <property type="nucleotide sequence ID" value="NZ_JACRTC010000006.1"/>
</dbReference>
<keyword evidence="3" id="KW-0813">Transport</keyword>
<dbReference type="PANTHER" id="PTHR36838:SF3">
    <property type="entry name" value="TRANSPORTER AUXIN EFFLUX CARRIER EC FAMILY"/>
    <property type="match status" value="1"/>
</dbReference>
<feature type="transmembrane region" description="Helical" evidence="8">
    <location>
        <begin position="250"/>
        <end position="269"/>
    </location>
</feature>
<evidence type="ECO:0000256" key="5">
    <source>
        <dbReference type="ARBA" id="ARBA00022692"/>
    </source>
</evidence>
<protein>
    <submittedName>
        <fullName evidence="9">AEC family transporter</fullName>
    </submittedName>
</protein>
<dbReference type="GO" id="GO:0005886">
    <property type="term" value="C:plasma membrane"/>
    <property type="evidence" value="ECO:0007669"/>
    <property type="project" value="UniProtKB-SubCell"/>
</dbReference>
<proteinExistence type="inferred from homology"/>
<dbReference type="InterPro" id="IPR038770">
    <property type="entry name" value="Na+/solute_symporter_sf"/>
</dbReference>
<accession>A0A926EEJ0</accession>
<feature type="transmembrane region" description="Helical" evidence="8">
    <location>
        <begin position="59"/>
        <end position="83"/>
    </location>
</feature>
<comment type="caution">
    <text evidence="9">The sequence shown here is derived from an EMBL/GenBank/DDBJ whole genome shotgun (WGS) entry which is preliminary data.</text>
</comment>
<evidence type="ECO:0000256" key="1">
    <source>
        <dbReference type="ARBA" id="ARBA00004651"/>
    </source>
</evidence>
<evidence type="ECO:0000256" key="8">
    <source>
        <dbReference type="SAM" id="Phobius"/>
    </source>
</evidence>
<feature type="transmembrane region" description="Helical" evidence="8">
    <location>
        <begin position="161"/>
        <end position="181"/>
    </location>
</feature>
<dbReference type="InterPro" id="IPR004776">
    <property type="entry name" value="Mem_transp_PIN-like"/>
</dbReference>
<name>A0A926EEJ0_9FIRM</name>
<sequence length="304" mass="33001">MGTVLIKAVSFLLIIAAGYTLKRVGLFGPGDYRIVIKIIMNITLPAVIITSFADFPLDLSMLGIIVLGLCANLCMAGVGYLMARKKDGDHKAFNVLNYSGFNIGCFTLPYVQSFMGSFGVIVTSMFDAGNSIMSTGGTYAVASQFAGQGEPQSVKRFFQKLFSSVPFDTYVLMLLMAFLGLRFPSFVYDITGTFGAANTFLSMLLIGLVFECNLDRNKLKRVASNVILRYVCATALALFSYFVLPFSLEIRHVLVVVAFSPIPVMAPVFTEKLGGDVTLAGVINSISIIISLTVITSLMVLWQI</sequence>
<keyword evidence="7 8" id="KW-0472">Membrane</keyword>
<dbReference type="GO" id="GO:0055085">
    <property type="term" value="P:transmembrane transport"/>
    <property type="evidence" value="ECO:0007669"/>
    <property type="project" value="InterPro"/>
</dbReference>
<feature type="transmembrane region" description="Helical" evidence="8">
    <location>
        <begin position="226"/>
        <end position="244"/>
    </location>
</feature>
<evidence type="ECO:0000256" key="7">
    <source>
        <dbReference type="ARBA" id="ARBA00023136"/>
    </source>
</evidence>
<keyword evidence="10" id="KW-1185">Reference proteome</keyword>
<feature type="transmembrane region" description="Helical" evidence="8">
    <location>
        <begin position="193"/>
        <end position="214"/>
    </location>
</feature>
<evidence type="ECO:0000313" key="10">
    <source>
        <dbReference type="Proteomes" id="UP000660861"/>
    </source>
</evidence>
<keyword evidence="4" id="KW-1003">Cell membrane</keyword>
<evidence type="ECO:0000313" key="9">
    <source>
        <dbReference type="EMBL" id="MBC8570994.1"/>
    </source>
</evidence>
<keyword evidence="6 8" id="KW-1133">Transmembrane helix</keyword>
<feature type="transmembrane region" description="Helical" evidence="8">
    <location>
        <begin position="6"/>
        <end position="22"/>
    </location>
</feature>
<dbReference type="Pfam" id="PF03547">
    <property type="entry name" value="Mem_trans"/>
    <property type="match status" value="1"/>
</dbReference>
<dbReference type="AlphaFoldDB" id="A0A926EEJ0"/>
<evidence type="ECO:0000256" key="4">
    <source>
        <dbReference type="ARBA" id="ARBA00022475"/>
    </source>
</evidence>
<dbReference type="PANTHER" id="PTHR36838">
    <property type="entry name" value="AUXIN EFFLUX CARRIER FAMILY PROTEIN"/>
    <property type="match status" value="1"/>
</dbReference>
<keyword evidence="5 8" id="KW-0812">Transmembrane</keyword>
<organism evidence="9 10">
    <name type="scientific">Zongyangia hominis</name>
    <dbReference type="NCBI Taxonomy" id="2763677"/>
    <lineage>
        <taxon>Bacteria</taxon>
        <taxon>Bacillati</taxon>
        <taxon>Bacillota</taxon>
        <taxon>Clostridia</taxon>
        <taxon>Eubacteriales</taxon>
        <taxon>Oscillospiraceae</taxon>
        <taxon>Zongyangia</taxon>
    </lineage>
</organism>
<feature type="transmembrane region" description="Helical" evidence="8">
    <location>
        <begin position="281"/>
        <end position="302"/>
    </location>
</feature>
<evidence type="ECO:0000256" key="3">
    <source>
        <dbReference type="ARBA" id="ARBA00022448"/>
    </source>
</evidence>
<gene>
    <name evidence="9" type="ORF">H8709_09160</name>
</gene>